<evidence type="ECO:0000256" key="6">
    <source>
        <dbReference type="PROSITE-ProRule" id="PRU01211"/>
    </source>
</evidence>
<comment type="cofactor">
    <cofactor evidence="6 7">
        <name>Zn(2+)</name>
        <dbReference type="ChEBI" id="CHEBI:29105"/>
    </cofactor>
    <text evidence="6 7">Binds 1 zinc ion per subunit.</text>
</comment>
<organism evidence="9 10">
    <name type="scientific">Pseudolycoriella hygida</name>
    <dbReference type="NCBI Taxonomy" id="35572"/>
    <lineage>
        <taxon>Eukaryota</taxon>
        <taxon>Metazoa</taxon>
        <taxon>Ecdysozoa</taxon>
        <taxon>Arthropoda</taxon>
        <taxon>Hexapoda</taxon>
        <taxon>Insecta</taxon>
        <taxon>Pterygota</taxon>
        <taxon>Neoptera</taxon>
        <taxon>Endopterygota</taxon>
        <taxon>Diptera</taxon>
        <taxon>Nematocera</taxon>
        <taxon>Sciaroidea</taxon>
        <taxon>Sciaridae</taxon>
        <taxon>Pseudolycoriella</taxon>
    </lineage>
</organism>
<sequence>MKTTSPSDQLLPSEVNRTIFFPPHGDYTESPQNRVKRSAWKHGNWPNARVPYTLDPNFDDNQKAEVAKAFENYQSKTCVRFVPKESTDNDYVQILRDDNTCGAAEMCKKGGAQFAKFGGGCISSGTMTHELGHTLCFGHEQTRPDRDEYISWDTSKCNPHGKDGANDFTNFDLLYDYVSLQHYEGECYNGCIIPKIPGVTKCGSGGELSVLDAEKINAFYNCDGCYSYRFRPISLINDDNLVSGGSDIDGEPLYPCREVDFSEAKSLSAVDNNGTLFTPPYEDHYDEVHYTNWPNARVPYTLDPKFDDKQRAEVAKAFENYHSKTCVRFVPKQSTDNDYVQILRDDNTCGLAEICKKGGAQFAKFGGGCISSGTMTHELGHTLCFGHEQTRPDRDEYISWDTTKCKPHDKDNANDFTTFDLLYDYVSLQHYEGECYNGCIIPKIPGVTKCGSGGELSVLDAEKINAFYNCGGCYSYRFRPISLIKDDNLVPGGSDINGEPLYPCRGYYNGDIVVGKGSVKYRSCHVTYNGAEYKLTEKFEILTNPKKVNINWKKRPDDGSFPTNAIPGGRTAEREPLYIGRCTVQFDGKITTIIGKIHRSASKGLYIPYGGKEYICGDYDILVCQ</sequence>
<dbReference type="PANTHER" id="PTHR10127:SF780">
    <property type="entry name" value="METALLOENDOPEPTIDASE"/>
    <property type="match status" value="1"/>
</dbReference>
<dbReference type="Gene3D" id="3.40.390.10">
    <property type="entry name" value="Collagenase (Catalytic Domain)"/>
    <property type="match status" value="2"/>
</dbReference>
<dbReference type="SUPFAM" id="SSF55486">
    <property type="entry name" value="Metalloproteases ('zincins'), catalytic domain"/>
    <property type="match status" value="2"/>
</dbReference>
<reference evidence="9" key="1">
    <citation type="submission" date="2022-07" db="EMBL/GenBank/DDBJ databases">
        <authorList>
            <person name="Trinca V."/>
            <person name="Uliana J.V.C."/>
            <person name="Torres T.T."/>
            <person name="Ward R.J."/>
            <person name="Monesi N."/>
        </authorList>
    </citation>
    <scope>NUCLEOTIDE SEQUENCE</scope>
    <source>
        <strain evidence="9">HSMRA1968</strain>
        <tissue evidence="9">Whole embryos</tissue>
    </source>
</reference>
<evidence type="ECO:0000313" key="10">
    <source>
        <dbReference type="Proteomes" id="UP001151699"/>
    </source>
</evidence>
<name>A0A9Q0NEG5_9DIPT</name>
<comment type="caution">
    <text evidence="6">Lacks conserved residue(s) required for the propagation of feature annotation.</text>
</comment>
<dbReference type="GO" id="GO:0006508">
    <property type="term" value="P:proteolysis"/>
    <property type="evidence" value="ECO:0007669"/>
    <property type="project" value="UniProtKB-KW"/>
</dbReference>
<evidence type="ECO:0000256" key="3">
    <source>
        <dbReference type="ARBA" id="ARBA00022801"/>
    </source>
</evidence>
<comment type="caution">
    <text evidence="9">The sequence shown here is derived from an EMBL/GenBank/DDBJ whole genome shotgun (WGS) entry which is preliminary data.</text>
</comment>
<dbReference type="InterPro" id="IPR001506">
    <property type="entry name" value="Peptidase_M12A"/>
</dbReference>
<feature type="active site" evidence="6">
    <location>
        <position position="130"/>
    </location>
</feature>
<dbReference type="PROSITE" id="PS51864">
    <property type="entry name" value="ASTACIN"/>
    <property type="match status" value="2"/>
</dbReference>
<dbReference type="InterPro" id="IPR006026">
    <property type="entry name" value="Peptidase_Metallo"/>
</dbReference>
<dbReference type="OrthoDB" id="291007at2759"/>
<dbReference type="Pfam" id="PF11901">
    <property type="entry name" value="DM9"/>
    <property type="match status" value="1"/>
</dbReference>
<evidence type="ECO:0000256" key="5">
    <source>
        <dbReference type="ARBA" id="ARBA00023049"/>
    </source>
</evidence>
<feature type="binding site" evidence="6">
    <location>
        <position position="129"/>
    </location>
    <ligand>
        <name>Zn(2+)</name>
        <dbReference type="ChEBI" id="CHEBI:29105"/>
        <note>catalytic</note>
    </ligand>
</feature>
<feature type="binding site" evidence="6">
    <location>
        <position position="139"/>
    </location>
    <ligand>
        <name>Zn(2+)</name>
        <dbReference type="ChEBI" id="CHEBI:29105"/>
        <note>catalytic</note>
    </ligand>
</feature>
<proteinExistence type="predicted"/>
<feature type="binding site" evidence="6">
    <location>
        <position position="387"/>
    </location>
    <ligand>
        <name>Zn(2+)</name>
        <dbReference type="ChEBI" id="CHEBI:29105"/>
        <note>catalytic</note>
    </ligand>
</feature>
<evidence type="ECO:0000259" key="8">
    <source>
        <dbReference type="PROSITE" id="PS51864"/>
    </source>
</evidence>
<feature type="binding site" evidence="6">
    <location>
        <position position="133"/>
    </location>
    <ligand>
        <name>Zn(2+)</name>
        <dbReference type="ChEBI" id="CHEBI:29105"/>
        <note>catalytic</note>
    </ligand>
</feature>
<evidence type="ECO:0000256" key="4">
    <source>
        <dbReference type="ARBA" id="ARBA00022833"/>
    </source>
</evidence>
<evidence type="ECO:0000313" key="9">
    <source>
        <dbReference type="EMBL" id="KAJ6648673.1"/>
    </source>
</evidence>
<dbReference type="Pfam" id="PF01400">
    <property type="entry name" value="Astacin"/>
    <property type="match status" value="2"/>
</dbReference>
<dbReference type="EC" id="3.4.24.-" evidence="7"/>
<keyword evidence="3 6" id="KW-0378">Hydrolase</keyword>
<dbReference type="Proteomes" id="UP001151699">
    <property type="component" value="Chromosome A"/>
</dbReference>
<feature type="domain" description="Peptidase M12A" evidence="8">
    <location>
        <begin position="33"/>
        <end position="223"/>
    </location>
</feature>
<dbReference type="EMBL" id="WJQU01000001">
    <property type="protein sequence ID" value="KAJ6648673.1"/>
    <property type="molecule type" value="Genomic_DNA"/>
</dbReference>
<keyword evidence="4 6" id="KW-0862">Zinc</keyword>
<dbReference type="GO" id="GO:0008270">
    <property type="term" value="F:zinc ion binding"/>
    <property type="evidence" value="ECO:0007669"/>
    <property type="project" value="UniProtKB-UniRule"/>
</dbReference>
<feature type="binding site" evidence="6">
    <location>
        <position position="381"/>
    </location>
    <ligand>
        <name>Zn(2+)</name>
        <dbReference type="ChEBI" id="CHEBI:29105"/>
        <note>catalytic</note>
    </ligand>
</feature>
<evidence type="ECO:0000256" key="7">
    <source>
        <dbReference type="RuleBase" id="RU361183"/>
    </source>
</evidence>
<feature type="domain" description="Peptidase M12A" evidence="8">
    <location>
        <begin position="282"/>
        <end position="471"/>
    </location>
</feature>
<keyword evidence="2 6" id="KW-0479">Metal-binding</keyword>
<accession>A0A9Q0NEG5</accession>
<dbReference type="GO" id="GO:0004222">
    <property type="term" value="F:metalloendopeptidase activity"/>
    <property type="evidence" value="ECO:0007669"/>
    <property type="project" value="UniProtKB-UniRule"/>
</dbReference>
<gene>
    <name evidence="9" type="primary">nas-4_2</name>
    <name evidence="9" type="ORF">Bhyg_03904</name>
</gene>
<keyword evidence="1 6" id="KW-0645">Protease</keyword>
<dbReference type="SMART" id="SM00696">
    <property type="entry name" value="DM9"/>
    <property type="match status" value="2"/>
</dbReference>
<dbReference type="InterPro" id="IPR024079">
    <property type="entry name" value="MetalloPept_cat_dom_sf"/>
</dbReference>
<dbReference type="PANTHER" id="PTHR10127">
    <property type="entry name" value="DISCOIDIN, CUB, EGF, LAMININ , AND ZINC METALLOPROTEASE DOMAIN CONTAINING"/>
    <property type="match status" value="1"/>
</dbReference>
<dbReference type="InterPro" id="IPR006616">
    <property type="entry name" value="DM9_repeat"/>
</dbReference>
<dbReference type="PRINTS" id="PR00480">
    <property type="entry name" value="ASTACIN"/>
</dbReference>
<evidence type="ECO:0000256" key="2">
    <source>
        <dbReference type="ARBA" id="ARBA00022723"/>
    </source>
</evidence>
<dbReference type="SMART" id="SM00235">
    <property type="entry name" value="ZnMc"/>
    <property type="match status" value="2"/>
</dbReference>
<evidence type="ECO:0000256" key="1">
    <source>
        <dbReference type="ARBA" id="ARBA00022670"/>
    </source>
</evidence>
<feature type="binding site" evidence="6">
    <location>
        <position position="377"/>
    </location>
    <ligand>
        <name>Zn(2+)</name>
        <dbReference type="ChEBI" id="CHEBI:29105"/>
        <note>catalytic</note>
    </ligand>
</feature>
<keyword evidence="5 6" id="KW-0482">Metalloprotease</keyword>
<feature type="active site" evidence="6">
    <location>
        <position position="378"/>
    </location>
</feature>
<dbReference type="AlphaFoldDB" id="A0A9Q0NEG5"/>
<keyword evidence="10" id="KW-1185">Reference proteome</keyword>
<protein>
    <recommendedName>
        <fullName evidence="7">Metalloendopeptidase</fullName>
        <ecNumber evidence="7">3.4.24.-</ecNumber>
    </recommendedName>
</protein>